<keyword evidence="1" id="KW-0812">Transmembrane</keyword>
<dbReference type="EMBL" id="JAPQER010000001">
    <property type="protein sequence ID" value="MCY6483533.1"/>
    <property type="molecule type" value="Genomic_DNA"/>
</dbReference>
<comment type="caution">
    <text evidence="2">The sequence shown here is derived from an EMBL/GenBank/DDBJ whole genome shotgun (WGS) entry which is preliminary data.</text>
</comment>
<gene>
    <name evidence="2" type="ORF">OW763_04060</name>
</gene>
<evidence type="ECO:0000313" key="3">
    <source>
        <dbReference type="Proteomes" id="UP001078443"/>
    </source>
</evidence>
<keyword evidence="3" id="KW-1185">Reference proteome</keyword>
<keyword evidence="1" id="KW-1133">Transmembrane helix</keyword>
<evidence type="ECO:0000256" key="1">
    <source>
        <dbReference type="SAM" id="Phobius"/>
    </source>
</evidence>
<name>A0ABT4D0G1_9CLOT</name>
<feature type="transmembrane region" description="Helical" evidence="1">
    <location>
        <begin position="42"/>
        <end position="62"/>
    </location>
</feature>
<protein>
    <recommendedName>
        <fullName evidence="4">DUF3899 domain-containing protein</fullName>
    </recommendedName>
</protein>
<dbReference type="Proteomes" id="UP001078443">
    <property type="component" value="Unassembled WGS sequence"/>
</dbReference>
<keyword evidence="1" id="KW-0472">Membrane</keyword>
<organism evidence="2 3">
    <name type="scientific">Clostridium aestuarii</name>
    <dbReference type="NCBI Taxonomy" id="338193"/>
    <lineage>
        <taxon>Bacteria</taxon>
        <taxon>Bacillati</taxon>
        <taxon>Bacillota</taxon>
        <taxon>Clostridia</taxon>
        <taxon>Eubacteriales</taxon>
        <taxon>Clostridiaceae</taxon>
        <taxon>Clostridium</taxon>
    </lineage>
</organism>
<accession>A0ABT4D0G1</accession>
<evidence type="ECO:0000313" key="2">
    <source>
        <dbReference type="EMBL" id="MCY6483533.1"/>
    </source>
</evidence>
<reference evidence="2" key="1">
    <citation type="submission" date="2022-12" db="EMBL/GenBank/DDBJ databases">
        <authorList>
            <person name="Wang J."/>
        </authorList>
    </citation>
    <scope>NUCLEOTIDE SEQUENCE</scope>
    <source>
        <strain evidence="2">HY-45-18</strain>
    </source>
</reference>
<feature type="transmembrane region" description="Helical" evidence="1">
    <location>
        <begin position="12"/>
        <end position="30"/>
    </location>
</feature>
<evidence type="ECO:0008006" key="4">
    <source>
        <dbReference type="Google" id="ProtNLM"/>
    </source>
</evidence>
<proteinExistence type="predicted"/>
<dbReference type="RefSeq" id="WP_268039776.1">
    <property type="nucleotide sequence ID" value="NZ_JAPQER010000001.1"/>
</dbReference>
<sequence>MKKFLKSLLKHIIYMIILISITLVICFATSHFRDHKFSSIKMFIGMAYMLIGLLSACGNLTFRGNFKFQQSRSADFRSLNDTIREDFQFQDKSLNFMAFMSISGFIICMI</sequence>